<dbReference type="Proteomes" id="UP000887159">
    <property type="component" value="Unassembled WGS sequence"/>
</dbReference>
<dbReference type="EMBL" id="BMAU01021376">
    <property type="protein sequence ID" value="GFY26536.1"/>
    <property type="molecule type" value="Genomic_DNA"/>
</dbReference>
<protein>
    <submittedName>
        <fullName evidence="1">Uncharacterized protein</fullName>
    </submittedName>
</protein>
<evidence type="ECO:0000313" key="1">
    <source>
        <dbReference type="EMBL" id="GFY26536.1"/>
    </source>
</evidence>
<name>A0A8X7BC40_TRICX</name>
<dbReference type="AlphaFoldDB" id="A0A8X7BC40"/>
<organism evidence="1 2">
    <name type="scientific">Trichonephila clavipes</name>
    <name type="common">Golden silk orbweaver</name>
    <name type="synonym">Nephila clavipes</name>
    <dbReference type="NCBI Taxonomy" id="2585209"/>
    <lineage>
        <taxon>Eukaryota</taxon>
        <taxon>Metazoa</taxon>
        <taxon>Ecdysozoa</taxon>
        <taxon>Arthropoda</taxon>
        <taxon>Chelicerata</taxon>
        <taxon>Arachnida</taxon>
        <taxon>Araneae</taxon>
        <taxon>Araneomorphae</taxon>
        <taxon>Entelegynae</taxon>
        <taxon>Araneoidea</taxon>
        <taxon>Nephilidae</taxon>
        <taxon>Trichonephila</taxon>
    </lineage>
</organism>
<accession>A0A8X7BC40</accession>
<keyword evidence="2" id="KW-1185">Reference proteome</keyword>
<comment type="caution">
    <text evidence="1">The sequence shown here is derived from an EMBL/GenBank/DDBJ whole genome shotgun (WGS) entry which is preliminary data.</text>
</comment>
<sequence>MIGRPTVSSEAFVAVHGDNVCTSPIRTHKDVLECVQSSKNIIDTDSDGENGMNSASLVQRSSEMRNIMKKA</sequence>
<gene>
    <name evidence="1" type="ORF">TNCV_2878661</name>
</gene>
<evidence type="ECO:0000313" key="2">
    <source>
        <dbReference type="Proteomes" id="UP000887159"/>
    </source>
</evidence>
<reference evidence="1" key="1">
    <citation type="submission" date="2020-08" db="EMBL/GenBank/DDBJ databases">
        <title>Multicomponent nature underlies the extraordinary mechanical properties of spider dragline silk.</title>
        <authorList>
            <person name="Kono N."/>
            <person name="Nakamura H."/>
            <person name="Mori M."/>
            <person name="Yoshida Y."/>
            <person name="Ohtoshi R."/>
            <person name="Malay A.D."/>
            <person name="Moran D.A.P."/>
            <person name="Tomita M."/>
            <person name="Numata K."/>
            <person name="Arakawa K."/>
        </authorList>
    </citation>
    <scope>NUCLEOTIDE SEQUENCE</scope>
</reference>
<proteinExistence type="predicted"/>